<dbReference type="AlphaFoldDB" id="A0A9X0B2P2"/>
<dbReference type="InterPro" id="IPR006175">
    <property type="entry name" value="YjgF/YER057c/UK114"/>
</dbReference>
<dbReference type="GeneID" id="81372040"/>
<evidence type="ECO:0000313" key="1">
    <source>
        <dbReference type="EMBL" id="KAJ5385882.1"/>
    </source>
</evidence>
<sequence>MSSVIYKNLPGPVGDCLKPSLATTATLPVSPTTSFVYTTGHIGLDLETGNIINSPVENEFEAIFDCLDAALRHAGATLGLRHAFNLVAYLVDSTDEETMMRVFRQKFPGHTPTWTTVVVKEIVVPKMRAEISASGVIFHNGD</sequence>
<dbReference type="GO" id="GO:0019239">
    <property type="term" value="F:deaminase activity"/>
    <property type="evidence" value="ECO:0007669"/>
    <property type="project" value="TreeGrafter"/>
</dbReference>
<accession>A0A9X0B2P2</accession>
<reference evidence="1" key="2">
    <citation type="journal article" date="2023" name="IMA Fungus">
        <title>Comparative genomic study of the Penicillium genus elucidates a diverse pangenome and 15 lateral gene transfer events.</title>
        <authorList>
            <person name="Petersen C."/>
            <person name="Sorensen T."/>
            <person name="Nielsen M.R."/>
            <person name="Sondergaard T.E."/>
            <person name="Sorensen J.L."/>
            <person name="Fitzpatrick D.A."/>
            <person name="Frisvad J.C."/>
            <person name="Nielsen K.L."/>
        </authorList>
    </citation>
    <scope>NUCLEOTIDE SEQUENCE</scope>
    <source>
        <strain evidence="1">IBT 29677</strain>
    </source>
</reference>
<protein>
    <recommendedName>
        <fullName evidence="3">YjgF-like protein</fullName>
    </recommendedName>
</protein>
<name>A0A9X0B2P2_9EURO</name>
<keyword evidence="2" id="KW-1185">Reference proteome</keyword>
<proteinExistence type="predicted"/>
<dbReference type="Pfam" id="PF01042">
    <property type="entry name" value="Ribonuc_L-PSP"/>
    <property type="match status" value="1"/>
</dbReference>
<dbReference type="InterPro" id="IPR035959">
    <property type="entry name" value="RutC-like_sf"/>
</dbReference>
<reference evidence="1" key="1">
    <citation type="submission" date="2022-12" db="EMBL/GenBank/DDBJ databases">
        <authorList>
            <person name="Petersen C."/>
        </authorList>
    </citation>
    <scope>NUCLEOTIDE SEQUENCE</scope>
    <source>
        <strain evidence="1">IBT 29677</strain>
    </source>
</reference>
<dbReference type="EMBL" id="JAPZBU010000009">
    <property type="protein sequence ID" value="KAJ5385882.1"/>
    <property type="molecule type" value="Genomic_DNA"/>
</dbReference>
<dbReference type="Gene3D" id="3.30.1330.40">
    <property type="entry name" value="RutC-like"/>
    <property type="match status" value="1"/>
</dbReference>
<dbReference type="PANTHER" id="PTHR11803">
    <property type="entry name" value="2-IMINOBUTANOATE/2-IMINOPROPANOATE DEAMINASE RIDA"/>
    <property type="match status" value="1"/>
</dbReference>
<comment type="caution">
    <text evidence="1">The sequence shown here is derived from an EMBL/GenBank/DDBJ whole genome shotgun (WGS) entry which is preliminary data.</text>
</comment>
<dbReference type="SUPFAM" id="SSF55298">
    <property type="entry name" value="YjgF-like"/>
    <property type="match status" value="1"/>
</dbReference>
<dbReference type="GO" id="GO:0005739">
    <property type="term" value="C:mitochondrion"/>
    <property type="evidence" value="ECO:0007669"/>
    <property type="project" value="TreeGrafter"/>
</dbReference>
<dbReference type="PANTHER" id="PTHR11803:SF39">
    <property type="entry name" value="2-IMINOBUTANOATE_2-IMINOPROPANOATE DEAMINASE"/>
    <property type="match status" value="1"/>
</dbReference>
<dbReference type="GO" id="GO:0005829">
    <property type="term" value="C:cytosol"/>
    <property type="evidence" value="ECO:0007669"/>
    <property type="project" value="TreeGrafter"/>
</dbReference>
<evidence type="ECO:0008006" key="3">
    <source>
        <dbReference type="Google" id="ProtNLM"/>
    </source>
</evidence>
<dbReference type="RefSeq" id="XP_056483680.1">
    <property type="nucleotide sequence ID" value="XM_056633060.1"/>
</dbReference>
<dbReference type="Proteomes" id="UP001147747">
    <property type="component" value="Unassembled WGS sequence"/>
</dbReference>
<gene>
    <name evidence="1" type="ORF">N7509_008423</name>
</gene>
<dbReference type="OrthoDB" id="309640at2759"/>
<organism evidence="1 2">
    <name type="scientific">Penicillium cosmopolitanum</name>
    <dbReference type="NCBI Taxonomy" id="1131564"/>
    <lineage>
        <taxon>Eukaryota</taxon>
        <taxon>Fungi</taxon>
        <taxon>Dikarya</taxon>
        <taxon>Ascomycota</taxon>
        <taxon>Pezizomycotina</taxon>
        <taxon>Eurotiomycetes</taxon>
        <taxon>Eurotiomycetidae</taxon>
        <taxon>Eurotiales</taxon>
        <taxon>Aspergillaceae</taxon>
        <taxon>Penicillium</taxon>
    </lineage>
</organism>
<evidence type="ECO:0000313" key="2">
    <source>
        <dbReference type="Proteomes" id="UP001147747"/>
    </source>
</evidence>